<keyword evidence="3" id="KW-1185">Reference proteome</keyword>
<evidence type="ECO:0000313" key="3">
    <source>
        <dbReference type="Proteomes" id="UP000681356"/>
    </source>
</evidence>
<keyword evidence="1" id="KW-0812">Transmembrane</keyword>
<dbReference type="RefSeq" id="WP_212536654.1">
    <property type="nucleotide sequence ID" value="NZ_JAGTUU010000004.1"/>
</dbReference>
<proteinExistence type="predicted"/>
<keyword evidence="1" id="KW-1133">Transmembrane helix</keyword>
<organism evidence="2 3">
    <name type="scientific">Thetidibacter halocola</name>
    <dbReference type="NCBI Taxonomy" id="2827239"/>
    <lineage>
        <taxon>Bacteria</taxon>
        <taxon>Pseudomonadati</taxon>
        <taxon>Pseudomonadota</taxon>
        <taxon>Alphaproteobacteria</taxon>
        <taxon>Rhodobacterales</taxon>
        <taxon>Roseobacteraceae</taxon>
        <taxon>Thetidibacter</taxon>
    </lineage>
</organism>
<reference evidence="2" key="1">
    <citation type="submission" date="2021-04" db="EMBL/GenBank/DDBJ databases">
        <authorList>
            <person name="Yoon J."/>
        </authorList>
    </citation>
    <scope>NUCLEOTIDE SEQUENCE</scope>
    <source>
        <strain evidence="2">KMU-90</strain>
    </source>
</reference>
<feature type="transmembrane region" description="Helical" evidence="1">
    <location>
        <begin position="49"/>
        <end position="71"/>
    </location>
</feature>
<feature type="transmembrane region" description="Helical" evidence="1">
    <location>
        <begin position="6"/>
        <end position="28"/>
    </location>
</feature>
<sequence>MGWLAVYPIVVFLSGAFGPPVPTVPHSGDKAGQPRRPRRSLADVLRPTVRNFVGWLALYLIAVFLSGAFGFSVPTATHSGVKGPSLALMGLVWTFVGWLPLAIILLRGVVSLDKHAKDDKA</sequence>
<evidence type="ECO:0000256" key="1">
    <source>
        <dbReference type="SAM" id="Phobius"/>
    </source>
</evidence>
<evidence type="ECO:0000313" key="2">
    <source>
        <dbReference type="EMBL" id="MBS0124690.1"/>
    </source>
</evidence>
<name>A0A8J7WBU6_9RHOB</name>
<comment type="caution">
    <text evidence="2">The sequence shown here is derived from an EMBL/GenBank/DDBJ whole genome shotgun (WGS) entry which is preliminary data.</text>
</comment>
<keyword evidence="1" id="KW-0472">Membrane</keyword>
<feature type="transmembrane region" description="Helical" evidence="1">
    <location>
        <begin position="91"/>
        <end position="110"/>
    </location>
</feature>
<dbReference type="Proteomes" id="UP000681356">
    <property type="component" value="Unassembled WGS sequence"/>
</dbReference>
<accession>A0A8J7WBU6</accession>
<dbReference type="AlphaFoldDB" id="A0A8J7WBU6"/>
<dbReference type="EMBL" id="JAGTUU010000004">
    <property type="protein sequence ID" value="MBS0124690.1"/>
    <property type="molecule type" value="Genomic_DNA"/>
</dbReference>
<gene>
    <name evidence="2" type="ORF">KB874_11130</name>
</gene>
<protein>
    <submittedName>
        <fullName evidence="2">Uncharacterized protein</fullName>
    </submittedName>
</protein>